<name>A0A2I4DB87_AUSLI</name>
<dbReference type="GO" id="GO:0042796">
    <property type="term" value="P:snRNA transcription by RNA polymerase III"/>
    <property type="evidence" value="ECO:0007669"/>
    <property type="project" value="TreeGrafter"/>
</dbReference>
<feature type="compositionally biased region" description="Polar residues" evidence="1">
    <location>
        <begin position="476"/>
        <end position="489"/>
    </location>
</feature>
<evidence type="ECO:0000313" key="3">
    <source>
        <dbReference type="Proteomes" id="UP000192220"/>
    </source>
</evidence>
<accession>A0A2I4DB87</accession>
<dbReference type="OrthoDB" id="6288737at2759"/>
<dbReference type="PANTHER" id="PTHR14633:SF3">
    <property type="entry name" value="LITTLE ELONGATION COMPLEX SUBUNIT 2"/>
    <property type="match status" value="1"/>
</dbReference>
<dbReference type="InParanoid" id="A0A2I4DB87"/>
<dbReference type="GO" id="GO:0045945">
    <property type="term" value="P:positive regulation of transcription by RNA polymerase III"/>
    <property type="evidence" value="ECO:0007669"/>
    <property type="project" value="TreeGrafter"/>
</dbReference>
<feature type="region of interest" description="Disordered" evidence="1">
    <location>
        <begin position="422"/>
        <end position="489"/>
    </location>
</feature>
<proteinExistence type="predicted"/>
<feature type="region of interest" description="Disordered" evidence="1">
    <location>
        <begin position="553"/>
        <end position="586"/>
    </location>
</feature>
<keyword evidence="3" id="KW-1185">Reference proteome</keyword>
<dbReference type="AlphaFoldDB" id="A0A2I4DB87"/>
<dbReference type="Pfam" id="PF10505">
    <property type="entry name" value="NARG2_C"/>
    <property type="match status" value="1"/>
</dbReference>
<evidence type="ECO:0000259" key="2">
    <source>
        <dbReference type="Pfam" id="PF10505"/>
    </source>
</evidence>
<sequence length="938" mass="103888">MEIEWDDDPVPDGPFFTQDLYEKYSLAPHMRQVWAFLQSPAKNVDIKQDCHGAAAAAGSQNLKGAAKLKGKNCISSGQVPCWESCDSDDSSSDGDAEGTEVCERGRKSKKTPTDTEADVAYPEPRQPFPCMSSLTSHEQKTHVGYLISKKSRSPSQNFQTRLNNEVTQFMVYLQDVAKICADDYNSISQGAVQYTEELFRAYLEWIKTLPQFYQIHEMTSLTGGTFNPGLELTFEKQLLAMGSVSITDHKIVPADAQLASDYPSVSSLNPPAKKALDMHAMISNDGNAAKLSSIYEPHVCLNRDALVRLLDNHGPDFGDQWELPVVVKVNTGKASSKKKIVYIDSPLLKTEMTVRERSHIYHEESLKLSIVKNGSVNIFHVMTEHPISEQQVAPEASKRRCVSTEDISFDFEVDLTDLETFGETSNRSQPKKCKNQQDDGVKSQKAISNSVVTRSKRSGERYNGNSSSQEDMKTPLINTEKPTTESNLLSVSEAIPPKTIRVDSPKGDEDHQVFTGDSDDEKLVIDDFATSAATPTKPLQPQVTMCSADFPVTSAPESAPENIDSSPSHKGLKTRRQTKRTKPSEDQVGEILRMQTAMFKSANDTAANATKSPSRCVGLLLNSHPISLVKPCVTSYLERHQNEDGETCAVVHESVALNTNAAEQKKILSEDLQACAEDAQDYEAPAEGNLIYKLYSLQDLLLLVCSSMSQTYTKNVNSMKNQYVPVHVVPKLEYQLSYGVECLTNSEACQLWTETLLHSSTVSYIAHINALTSKVALLRKLPDDWKQNVSCGFKSSKSLNILHHLLKKLTGLEEGRYLITHKAGEPFVTILKAATGKAGWGAYNLQQVHSSVPRPPSSGLVPWVPVDPTVVLPFHQKHGRVPCTFPPKPFQKTGQERVNKPGAGLKNNQNAQGKKKKKKKKRSAKRDRYIKKLIQNSI</sequence>
<feature type="compositionally biased region" description="Basic residues" evidence="1">
    <location>
        <begin position="913"/>
        <end position="931"/>
    </location>
</feature>
<evidence type="ECO:0000256" key="1">
    <source>
        <dbReference type="SAM" id="MobiDB-lite"/>
    </source>
</evidence>
<dbReference type="GeneID" id="106536726"/>
<feature type="region of interest" description="Disordered" evidence="1">
    <location>
        <begin position="84"/>
        <end position="122"/>
    </location>
</feature>
<dbReference type="Proteomes" id="UP000192220">
    <property type="component" value="Unplaced"/>
</dbReference>
<dbReference type="KEGG" id="alim:106536726"/>
<feature type="compositionally biased region" description="Acidic residues" evidence="1">
    <location>
        <begin position="85"/>
        <end position="100"/>
    </location>
</feature>
<dbReference type="STRING" id="52670.A0A2I4DB87"/>
<dbReference type="RefSeq" id="XP_013889499.1">
    <property type="nucleotide sequence ID" value="XM_014034045.1"/>
</dbReference>
<dbReference type="InterPro" id="IPR019535">
    <property type="entry name" value="ICE2_C"/>
</dbReference>
<protein>
    <submittedName>
        <fullName evidence="4">Little elongation complex subunit 2</fullName>
    </submittedName>
</protein>
<feature type="region of interest" description="Disordered" evidence="1">
    <location>
        <begin position="885"/>
        <end position="938"/>
    </location>
</feature>
<feature type="compositionally biased region" description="Basic residues" evidence="1">
    <location>
        <begin position="570"/>
        <end position="581"/>
    </location>
</feature>
<dbReference type="GO" id="GO:0008023">
    <property type="term" value="C:transcription elongation factor complex"/>
    <property type="evidence" value="ECO:0007669"/>
    <property type="project" value="InterPro"/>
</dbReference>
<gene>
    <name evidence="4" type="primary">LOC106536726</name>
</gene>
<dbReference type="PANTHER" id="PTHR14633">
    <property type="entry name" value="LITTLE ELONGATION COMPLEX SUBUNIT 2"/>
    <property type="match status" value="1"/>
</dbReference>
<dbReference type="GO" id="GO:0042795">
    <property type="term" value="P:snRNA transcription by RNA polymerase II"/>
    <property type="evidence" value="ECO:0007669"/>
    <property type="project" value="TreeGrafter"/>
</dbReference>
<feature type="domain" description="Little elongation complex subunit 2 C-terminal" evidence="2">
    <location>
        <begin position="680"/>
        <end position="887"/>
    </location>
</feature>
<reference evidence="4" key="1">
    <citation type="submission" date="2025-08" db="UniProtKB">
        <authorList>
            <consortium name="RefSeq"/>
        </authorList>
    </citation>
    <scope>IDENTIFICATION</scope>
</reference>
<evidence type="ECO:0000313" key="4">
    <source>
        <dbReference type="RefSeq" id="XP_013889499.1"/>
    </source>
</evidence>
<organism evidence="3 4">
    <name type="scientific">Austrofundulus limnaeus</name>
    <name type="common">Annual killifish</name>
    <dbReference type="NCBI Taxonomy" id="52670"/>
    <lineage>
        <taxon>Eukaryota</taxon>
        <taxon>Metazoa</taxon>
        <taxon>Chordata</taxon>
        <taxon>Craniata</taxon>
        <taxon>Vertebrata</taxon>
        <taxon>Euteleostomi</taxon>
        <taxon>Actinopterygii</taxon>
        <taxon>Neopterygii</taxon>
        <taxon>Teleostei</taxon>
        <taxon>Neoteleostei</taxon>
        <taxon>Acanthomorphata</taxon>
        <taxon>Ovalentaria</taxon>
        <taxon>Atherinomorphae</taxon>
        <taxon>Cyprinodontiformes</taxon>
        <taxon>Rivulidae</taxon>
        <taxon>Austrofundulus</taxon>
    </lineage>
</organism>